<evidence type="ECO:0000313" key="3">
    <source>
        <dbReference type="Proteomes" id="UP000007266"/>
    </source>
</evidence>
<evidence type="ECO:0000256" key="1">
    <source>
        <dbReference type="SAM" id="SignalP"/>
    </source>
</evidence>
<proteinExistence type="predicted"/>
<feature type="chain" id="PRO_5007299716" evidence="1">
    <location>
        <begin position="19"/>
        <end position="65"/>
    </location>
</feature>
<name>A0A139WDE7_TRICA</name>
<dbReference type="PROSITE" id="PS51257">
    <property type="entry name" value="PROKAR_LIPOPROTEIN"/>
    <property type="match status" value="1"/>
</dbReference>
<dbReference type="InParanoid" id="A0A139WDE7"/>
<feature type="signal peptide" evidence="1">
    <location>
        <begin position="1"/>
        <end position="18"/>
    </location>
</feature>
<dbReference type="AlphaFoldDB" id="A0A139WDE7"/>
<dbReference type="Proteomes" id="UP000007266">
    <property type="component" value="Linkage group 8"/>
</dbReference>
<keyword evidence="1" id="KW-0732">Signal</keyword>
<organism evidence="2 3">
    <name type="scientific">Tribolium castaneum</name>
    <name type="common">Red flour beetle</name>
    <dbReference type="NCBI Taxonomy" id="7070"/>
    <lineage>
        <taxon>Eukaryota</taxon>
        <taxon>Metazoa</taxon>
        <taxon>Ecdysozoa</taxon>
        <taxon>Arthropoda</taxon>
        <taxon>Hexapoda</taxon>
        <taxon>Insecta</taxon>
        <taxon>Pterygota</taxon>
        <taxon>Neoptera</taxon>
        <taxon>Endopterygota</taxon>
        <taxon>Coleoptera</taxon>
        <taxon>Polyphaga</taxon>
        <taxon>Cucujiformia</taxon>
        <taxon>Tenebrionidae</taxon>
        <taxon>Tenebrionidae incertae sedis</taxon>
        <taxon>Tribolium</taxon>
    </lineage>
</organism>
<gene>
    <name evidence="2" type="primary">AUGUSTUS-3.0.2_34841</name>
    <name evidence="2" type="ORF">TcasGA2_TC034841</name>
</gene>
<protein>
    <submittedName>
        <fullName evidence="2">Uncharacterized protein</fullName>
    </submittedName>
</protein>
<keyword evidence="3" id="KW-1185">Reference proteome</keyword>
<reference evidence="2 3" key="1">
    <citation type="journal article" date="2008" name="Nature">
        <title>The genome of the model beetle and pest Tribolium castaneum.</title>
        <authorList>
            <consortium name="Tribolium Genome Sequencing Consortium"/>
            <person name="Richards S."/>
            <person name="Gibbs R.A."/>
            <person name="Weinstock G.M."/>
            <person name="Brown S.J."/>
            <person name="Denell R."/>
            <person name="Beeman R.W."/>
            <person name="Gibbs R."/>
            <person name="Beeman R.W."/>
            <person name="Brown S.J."/>
            <person name="Bucher G."/>
            <person name="Friedrich M."/>
            <person name="Grimmelikhuijzen C.J."/>
            <person name="Klingler M."/>
            <person name="Lorenzen M."/>
            <person name="Richards S."/>
            <person name="Roth S."/>
            <person name="Schroder R."/>
            <person name="Tautz D."/>
            <person name="Zdobnov E.M."/>
            <person name="Muzny D."/>
            <person name="Gibbs R.A."/>
            <person name="Weinstock G.M."/>
            <person name="Attaway T."/>
            <person name="Bell S."/>
            <person name="Buhay C.J."/>
            <person name="Chandrabose M.N."/>
            <person name="Chavez D."/>
            <person name="Clerk-Blankenburg K.P."/>
            <person name="Cree A."/>
            <person name="Dao M."/>
            <person name="Davis C."/>
            <person name="Chacko J."/>
            <person name="Dinh H."/>
            <person name="Dugan-Rocha S."/>
            <person name="Fowler G."/>
            <person name="Garner T.T."/>
            <person name="Garnes J."/>
            <person name="Gnirke A."/>
            <person name="Hawes A."/>
            <person name="Hernandez J."/>
            <person name="Hines S."/>
            <person name="Holder M."/>
            <person name="Hume J."/>
            <person name="Jhangiani S.N."/>
            <person name="Joshi V."/>
            <person name="Khan Z.M."/>
            <person name="Jackson L."/>
            <person name="Kovar C."/>
            <person name="Kowis A."/>
            <person name="Lee S."/>
            <person name="Lewis L.R."/>
            <person name="Margolis J."/>
            <person name="Morgan M."/>
            <person name="Nazareth L.V."/>
            <person name="Nguyen N."/>
            <person name="Okwuonu G."/>
            <person name="Parker D."/>
            <person name="Richards S."/>
            <person name="Ruiz S.J."/>
            <person name="Santibanez J."/>
            <person name="Savard J."/>
            <person name="Scherer S.E."/>
            <person name="Schneider B."/>
            <person name="Sodergren E."/>
            <person name="Tautz D."/>
            <person name="Vattahil S."/>
            <person name="Villasana D."/>
            <person name="White C.S."/>
            <person name="Wright R."/>
            <person name="Park Y."/>
            <person name="Beeman R.W."/>
            <person name="Lord J."/>
            <person name="Oppert B."/>
            <person name="Lorenzen M."/>
            <person name="Brown S."/>
            <person name="Wang L."/>
            <person name="Savard J."/>
            <person name="Tautz D."/>
            <person name="Richards S."/>
            <person name="Weinstock G."/>
            <person name="Gibbs R.A."/>
            <person name="Liu Y."/>
            <person name="Worley K."/>
            <person name="Weinstock G."/>
            <person name="Elsik C.G."/>
            <person name="Reese J.T."/>
            <person name="Elhaik E."/>
            <person name="Landan G."/>
            <person name="Graur D."/>
            <person name="Arensburger P."/>
            <person name="Atkinson P."/>
            <person name="Beeman R.W."/>
            <person name="Beidler J."/>
            <person name="Brown S.J."/>
            <person name="Demuth J.P."/>
            <person name="Drury D.W."/>
            <person name="Du Y.Z."/>
            <person name="Fujiwara H."/>
            <person name="Lorenzen M."/>
            <person name="Maselli V."/>
            <person name="Osanai M."/>
            <person name="Park Y."/>
            <person name="Robertson H.M."/>
            <person name="Tu Z."/>
            <person name="Wang J.J."/>
            <person name="Wang S."/>
            <person name="Richards S."/>
            <person name="Song H."/>
            <person name="Zhang L."/>
            <person name="Sodergren E."/>
            <person name="Werner D."/>
            <person name="Stanke M."/>
            <person name="Morgenstern B."/>
            <person name="Solovyev V."/>
            <person name="Kosarev P."/>
            <person name="Brown G."/>
            <person name="Chen H.C."/>
            <person name="Ermolaeva O."/>
            <person name="Hlavina W."/>
            <person name="Kapustin Y."/>
            <person name="Kiryutin B."/>
            <person name="Kitts P."/>
            <person name="Maglott D."/>
            <person name="Pruitt K."/>
            <person name="Sapojnikov V."/>
            <person name="Souvorov A."/>
            <person name="Mackey A.J."/>
            <person name="Waterhouse R.M."/>
            <person name="Wyder S."/>
            <person name="Zdobnov E.M."/>
            <person name="Zdobnov E.M."/>
            <person name="Wyder S."/>
            <person name="Kriventseva E.V."/>
            <person name="Kadowaki T."/>
            <person name="Bork P."/>
            <person name="Aranda M."/>
            <person name="Bao R."/>
            <person name="Beermann A."/>
            <person name="Berns N."/>
            <person name="Bolognesi R."/>
            <person name="Bonneton F."/>
            <person name="Bopp D."/>
            <person name="Brown S.J."/>
            <person name="Bucher G."/>
            <person name="Butts T."/>
            <person name="Chaumot A."/>
            <person name="Denell R.E."/>
            <person name="Ferrier D.E."/>
            <person name="Friedrich M."/>
            <person name="Gordon C.M."/>
            <person name="Jindra M."/>
            <person name="Klingler M."/>
            <person name="Lan Q."/>
            <person name="Lattorff H.M."/>
            <person name="Laudet V."/>
            <person name="von Levetsow C."/>
            <person name="Liu Z."/>
            <person name="Lutz R."/>
            <person name="Lynch J.A."/>
            <person name="da Fonseca R.N."/>
            <person name="Posnien N."/>
            <person name="Reuter R."/>
            <person name="Roth S."/>
            <person name="Savard J."/>
            <person name="Schinko J.B."/>
            <person name="Schmitt C."/>
            <person name="Schoppmeier M."/>
            <person name="Schroder R."/>
            <person name="Shippy T.D."/>
            <person name="Simonnet F."/>
            <person name="Marques-Souza H."/>
            <person name="Tautz D."/>
            <person name="Tomoyasu Y."/>
            <person name="Trauner J."/>
            <person name="Van der Zee M."/>
            <person name="Vervoort M."/>
            <person name="Wittkopp N."/>
            <person name="Wimmer E.A."/>
            <person name="Yang X."/>
            <person name="Jones A.K."/>
            <person name="Sattelle D.B."/>
            <person name="Ebert P.R."/>
            <person name="Nelson D."/>
            <person name="Scott J.G."/>
            <person name="Beeman R.W."/>
            <person name="Muthukrishnan S."/>
            <person name="Kramer K.J."/>
            <person name="Arakane Y."/>
            <person name="Beeman R.W."/>
            <person name="Zhu Q."/>
            <person name="Hogenkamp D."/>
            <person name="Dixit R."/>
            <person name="Oppert B."/>
            <person name="Jiang H."/>
            <person name="Zou Z."/>
            <person name="Marshall J."/>
            <person name="Elpidina E."/>
            <person name="Vinokurov K."/>
            <person name="Oppert C."/>
            <person name="Zou Z."/>
            <person name="Evans J."/>
            <person name="Lu Z."/>
            <person name="Zhao P."/>
            <person name="Sumathipala N."/>
            <person name="Altincicek B."/>
            <person name="Vilcinskas A."/>
            <person name="Williams M."/>
            <person name="Hultmark D."/>
            <person name="Hetru C."/>
            <person name="Jiang H."/>
            <person name="Grimmelikhuijzen C.J."/>
            <person name="Hauser F."/>
            <person name="Cazzamali G."/>
            <person name="Williamson M."/>
            <person name="Park Y."/>
            <person name="Li B."/>
            <person name="Tanaka Y."/>
            <person name="Predel R."/>
            <person name="Neupert S."/>
            <person name="Schachtner J."/>
            <person name="Verleyen P."/>
            <person name="Raible F."/>
            <person name="Bork P."/>
            <person name="Friedrich M."/>
            <person name="Walden K.K."/>
            <person name="Robertson H.M."/>
            <person name="Angeli S."/>
            <person name="Foret S."/>
            <person name="Bucher G."/>
            <person name="Schuetz S."/>
            <person name="Maleszka R."/>
            <person name="Wimmer E.A."/>
            <person name="Beeman R.W."/>
            <person name="Lorenzen M."/>
            <person name="Tomoyasu Y."/>
            <person name="Miller S.C."/>
            <person name="Grossmann D."/>
            <person name="Bucher G."/>
        </authorList>
    </citation>
    <scope>NUCLEOTIDE SEQUENCE [LARGE SCALE GENOMIC DNA]</scope>
    <source>
        <strain evidence="2 3">Georgia GA2</strain>
    </source>
</reference>
<sequence length="65" mass="6898">MKVLLVVILAFFVLSCTAFPHLDLENRRAVMARMSQAMKKGASCFGFTINVSFSTAAPATTAASG</sequence>
<dbReference type="EMBL" id="KQ971361">
    <property type="protein sequence ID" value="KYB25887.1"/>
    <property type="molecule type" value="Genomic_DNA"/>
</dbReference>
<accession>A0A139WDE7</accession>
<evidence type="ECO:0000313" key="2">
    <source>
        <dbReference type="EMBL" id="KYB25887.1"/>
    </source>
</evidence>
<reference evidence="2 3" key="2">
    <citation type="journal article" date="2010" name="Nucleic Acids Res.">
        <title>BeetleBase in 2010: revisions to provide comprehensive genomic information for Tribolium castaneum.</title>
        <authorList>
            <person name="Kim H.S."/>
            <person name="Murphy T."/>
            <person name="Xia J."/>
            <person name="Caragea D."/>
            <person name="Park Y."/>
            <person name="Beeman R.W."/>
            <person name="Lorenzen M.D."/>
            <person name="Butcher S."/>
            <person name="Manak J.R."/>
            <person name="Brown S.J."/>
        </authorList>
    </citation>
    <scope>GENOME REANNOTATION</scope>
    <source>
        <strain evidence="2 3">Georgia GA2</strain>
    </source>
</reference>